<evidence type="ECO:0000256" key="5">
    <source>
        <dbReference type="ARBA" id="ARBA00022692"/>
    </source>
</evidence>
<comment type="subunit">
    <text evidence="12">Interacts with ADAM10; the interaction influences ADAM10 substrate specificity, endocytosis and turnover.</text>
</comment>
<dbReference type="InterPro" id="IPR018499">
    <property type="entry name" value="Tetraspanin/Peripherin"/>
</dbReference>
<keyword evidence="16" id="KW-1185">Reference proteome</keyword>
<evidence type="ECO:0000256" key="12">
    <source>
        <dbReference type="ARBA" id="ARBA00065909"/>
    </source>
</evidence>
<proteinExistence type="inferred from homology"/>
<evidence type="ECO:0000313" key="16">
    <source>
        <dbReference type="Proteomes" id="UP000887568"/>
    </source>
</evidence>
<evidence type="ECO:0000256" key="8">
    <source>
        <dbReference type="ARBA" id="ARBA00023136"/>
    </source>
</evidence>
<dbReference type="PRINTS" id="PR00259">
    <property type="entry name" value="TMFOUR"/>
</dbReference>
<comment type="subcellular location">
    <subcellularLocation>
        <location evidence="2">Cell membrane</location>
        <topology evidence="2">Multi-pass membrane protein</topology>
    </subcellularLocation>
    <subcellularLocation>
        <location evidence="1">Late endosome membrane</location>
    </subcellularLocation>
    <subcellularLocation>
        <location evidence="14">Membrane</location>
        <topology evidence="14">Multi-pass membrane protein</topology>
    </subcellularLocation>
</comment>
<reference evidence="15" key="1">
    <citation type="submission" date="2022-11" db="UniProtKB">
        <authorList>
            <consortium name="EnsemblMetazoa"/>
        </authorList>
    </citation>
    <scope>IDENTIFICATION</scope>
</reference>
<keyword evidence="7 14" id="KW-1133">Transmembrane helix</keyword>
<dbReference type="SUPFAM" id="SSF48652">
    <property type="entry name" value="Tetraspanin"/>
    <property type="match status" value="1"/>
</dbReference>
<dbReference type="CTD" id="23555"/>
<sequence>MGMSIPKPSCGHRFLRVALFFYMFFYWLIGVVILSVGIYAEIAKWNYQSMVDVFVTPSSIMVVVGVFMFILGSLGCIGALRENIILLKIFGWTHAIIFILLLVCGIIALIFRGQVKDLVSQSFKNTIEDYYNDPDIQFTIDSIQLNFDCCGGFGFEDWENNIYFMCSSPGVTACGVPYSCCKSAETDIVVNTQCGNGVREGVQHRYEVSDIIHVSGCTDAVLTWAEDNLGLMGGIALAFAFTQIFGIFMSFLFITQVEKERDEYDGGAPKGEAAEPLKA</sequence>
<dbReference type="OrthoDB" id="2014092at2759"/>
<feature type="transmembrane region" description="Helical" evidence="14">
    <location>
        <begin position="231"/>
        <end position="254"/>
    </location>
</feature>
<dbReference type="OMA" id="FAGAGCC"/>
<dbReference type="Pfam" id="PF00335">
    <property type="entry name" value="Tetraspanin"/>
    <property type="match status" value="1"/>
</dbReference>
<evidence type="ECO:0000256" key="1">
    <source>
        <dbReference type="ARBA" id="ARBA00004414"/>
    </source>
</evidence>
<dbReference type="Gene3D" id="1.10.1450.10">
    <property type="entry name" value="Tetraspanin"/>
    <property type="match status" value="1"/>
</dbReference>
<name>A0A914AC81_PATMI</name>
<evidence type="ECO:0000313" key="15">
    <source>
        <dbReference type="EnsemblMetazoa" id="XP_038060949.1"/>
    </source>
</evidence>
<dbReference type="EnsemblMetazoa" id="XM_038205021.1">
    <property type="protein sequence ID" value="XP_038060949.1"/>
    <property type="gene ID" value="LOC119731765"/>
</dbReference>
<evidence type="ECO:0000256" key="11">
    <source>
        <dbReference type="ARBA" id="ARBA00056423"/>
    </source>
</evidence>
<keyword evidence="8 14" id="KW-0472">Membrane</keyword>
<dbReference type="InterPro" id="IPR000301">
    <property type="entry name" value="Tetraspanin_animals"/>
</dbReference>
<evidence type="ECO:0000256" key="6">
    <source>
        <dbReference type="ARBA" id="ARBA00022753"/>
    </source>
</evidence>
<dbReference type="AlphaFoldDB" id="A0A914AC81"/>
<dbReference type="RefSeq" id="XP_038060949.1">
    <property type="nucleotide sequence ID" value="XM_038205021.1"/>
</dbReference>
<dbReference type="GO" id="GO:0051604">
    <property type="term" value="P:protein maturation"/>
    <property type="evidence" value="ECO:0007669"/>
    <property type="project" value="UniProtKB-ARBA"/>
</dbReference>
<comment type="function">
    <text evidence="11">Part of TspanC8 subgroup, composed of 6 members that interact with the transmembrane metalloprotease ADAM10. This interaction is required for ADAM10 exit from the endoplasmic reticulum and for enzymatic maturation and trafficking to the cell surface as well as substrate specificity. Different TspanC8/ADAM10 complexes have distinct substrates. Promotes ADAM10-mediated cleavage of CDH2. Negatively regulates ligand-induced Notch activity probably by regulating ADAM10 activity.</text>
</comment>
<keyword evidence="10" id="KW-0325">Glycoprotein</keyword>
<keyword evidence="9 13" id="KW-1015">Disulfide bond</keyword>
<evidence type="ECO:0000256" key="14">
    <source>
        <dbReference type="RuleBase" id="RU361218"/>
    </source>
</evidence>
<dbReference type="FunFam" id="1.10.1450.10:FF:000011">
    <property type="entry name" value="Tetraspanin"/>
    <property type="match status" value="1"/>
</dbReference>
<dbReference type="PANTHER" id="PTHR19282:SF542">
    <property type="entry name" value="TETRASPANIN"/>
    <property type="match status" value="1"/>
</dbReference>
<feature type="transmembrane region" description="Helical" evidence="14">
    <location>
        <begin position="92"/>
        <end position="111"/>
    </location>
</feature>
<dbReference type="GeneID" id="119731765"/>
<feature type="transmembrane region" description="Helical" evidence="14">
    <location>
        <begin position="20"/>
        <end position="40"/>
    </location>
</feature>
<dbReference type="Proteomes" id="UP000887568">
    <property type="component" value="Unplaced"/>
</dbReference>
<feature type="disulfide bond" evidence="13">
    <location>
        <begin position="150"/>
        <end position="166"/>
    </location>
</feature>
<evidence type="ECO:0000256" key="7">
    <source>
        <dbReference type="ARBA" id="ARBA00022989"/>
    </source>
</evidence>
<evidence type="ECO:0000256" key="2">
    <source>
        <dbReference type="ARBA" id="ARBA00004651"/>
    </source>
</evidence>
<organism evidence="15 16">
    <name type="scientific">Patiria miniata</name>
    <name type="common">Bat star</name>
    <name type="synonym">Asterina miniata</name>
    <dbReference type="NCBI Taxonomy" id="46514"/>
    <lineage>
        <taxon>Eukaryota</taxon>
        <taxon>Metazoa</taxon>
        <taxon>Echinodermata</taxon>
        <taxon>Eleutherozoa</taxon>
        <taxon>Asterozoa</taxon>
        <taxon>Asteroidea</taxon>
        <taxon>Valvatacea</taxon>
        <taxon>Valvatida</taxon>
        <taxon>Asterinidae</taxon>
        <taxon>Patiria</taxon>
    </lineage>
</organism>
<evidence type="ECO:0000256" key="4">
    <source>
        <dbReference type="ARBA" id="ARBA00022475"/>
    </source>
</evidence>
<dbReference type="GO" id="GO:0005886">
    <property type="term" value="C:plasma membrane"/>
    <property type="evidence" value="ECO:0007669"/>
    <property type="project" value="UniProtKB-SubCell"/>
</dbReference>
<keyword evidence="5 14" id="KW-0812">Transmembrane</keyword>
<keyword evidence="6" id="KW-0967">Endosome</keyword>
<dbReference type="CDD" id="cd03158">
    <property type="entry name" value="penumbra_like_LEL"/>
    <property type="match status" value="1"/>
</dbReference>
<evidence type="ECO:0000256" key="9">
    <source>
        <dbReference type="ARBA" id="ARBA00023157"/>
    </source>
</evidence>
<evidence type="ECO:0000256" key="3">
    <source>
        <dbReference type="ARBA" id="ARBA00006840"/>
    </source>
</evidence>
<accession>A0A914AC81</accession>
<dbReference type="GO" id="GO:0031902">
    <property type="term" value="C:late endosome membrane"/>
    <property type="evidence" value="ECO:0007669"/>
    <property type="project" value="UniProtKB-SubCell"/>
</dbReference>
<comment type="similarity">
    <text evidence="3 14">Belongs to the tetraspanin (TM4SF) family.</text>
</comment>
<keyword evidence="4" id="KW-1003">Cell membrane</keyword>
<feature type="transmembrane region" description="Helical" evidence="14">
    <location>
        <begin position="60"/>
        <end position="80"/>
    </location>
</feature>
<dbReference type="PANTHER" id="PTHR19282">
    <property type="entry name" value="TETRASPANIN"/>
    <property type="match status" value="1"/>
</dbReference>
<protein>
    <recommendedName>
        <fullName evidence="14">Tetraspanin</fullName>
    </recommendedName>
</protein>
<evidence type="ECO:0000256" key="13">
    <source>
        <dbReference type="PIRSR" id="PIRSR002419-1"/>
    </source>
</evidence>
<evidence type="ECO:0000256" key="10">
    <source>
        <dbReference type="ARBA" id="ARBA00023180"/>
    </source>
</evidence>
<dbReference type="PIRSF" id="PIRSF002419">
    <property type="entry name" value="Tetraspanin"/>
    <property type="match status" value="1"/>
</dbReference>
<dbReference type="GO" id="GO:0019899">
    <property type="term" value="F:enzyme binding"/>
    <property type="evidence" value="ECO:0007669"/>
    <property type="project" value="UniProtKB-ARBA"/>
</dbReference>
<dbReference type="InterPro" id="IPR008952">
    <property type="entry name" value="Tetraspanin_EC2_sf"/>
</dbReference>